<dbReference type="GeneID" id="19157673"/>
<evidence type="ECO:0000256" key="1">
    <source>
        <dbReference type="ARBA" id="ARBA00004141"/>
    </source>
</evidence>
<feature type="transmembrane region" description="Helical" evidence="6">
    <location>
        <begin position="105"/>
        <end position="126"/>
    </location>
</feature>
<sequence length="558" mass="62501">MAAQVTGFRSTGAVDDNVELGVPGTVHLIDLDNNMGGAVHDKAHKDVILYPTPSADPEDPLNWSRKRKLMNSFCLQLYTFMVAGGTATGYAVYPQIIENTGIPLATLNSAVSVMFLFLGWGCLFWCPIALQYGRRGTYILSMTACMCMNLWAPYTTSAGTWYAHRIIYGFFGAPIEALVEQSMPDIFFTHERGFHVGMFLLWIGGASYLFPIAAGYVAQNMNWHRWCFYFPSIFMAVSIVFLFFFMDETMYDRKLLESQAIERARAAASGTAHAEATTAETDMTSKEAQTTEKPQQEGSDASVSSEAREAGLVPIYERPTYWKKMRLFRIIPGKENHLLAMMTRPIMHAWNFPIMAMSGIQYGSFLMWFTVLNATWTSILQADPYNFSPGITGVAYVAPFLGSLIGAFYSGWFGDKFHMWMARRNGGIREPEQRLWLYIACTITTMTGLLLWGVASADKVSWVAVLFGAGMMGFGGLLGEGMITMTLIRNTMGFAMGYAITPWFETDGIRNTFITISILSIVLTCAFFPFIYFGKAERKRTADRYRRYAATATMTHDE</sequence>
<comment type="subcellular location">
    <subcellularLocation>
        <location evidence="1">Membrane</location>
        <topology evidence="1">Multi-pass membrane protein</topology>
    </subcellularLocation>
</comment>
<keyword evidence="4 6" id="KW-0472">Membrane</keyword>
<feature type="transmembrane region" description="Helical" evidence="6">
    <location>
        <begin position="73"/>
        <end position="93"/>
    </location>
</feature>
<evidence type="ECO:0000313" key="7">
    <source>
        <dbReference type="EMBL" id="EXJ94380.1"/>
    </source>
</evidence>
<dbReference type="InterPro" id="IPR036259">
    <property type="entry name" value="MFS_trans_sf"/>
</dbReference>
<keyword evidence="2 6" id="KW-0812">Transmembrane</keyword>
<reference evidence="7 8" key="1">
    <citation type="submission" date="2013-03" db="EMBL/GenBank/DDBJ databases">
        <title>The Genome Sequence of Capronia coronata CBS 617.96.</title>
        <authorList>
            <consortium name="The Broad Institute Genomics Platform"/>
            <person name="Cuomo C."/>
            <person name="de Hoog S."/>
            <person name="Gorbushina A."/>
            <person name="Walker B."/>
            <person name="Young S.K."/>
            <person name="Zeng Q."/>
            <person name="Gargeya S."/>
            <person name="Fitzgerald M."/>
            <person name="Haas B."/>
            <person name="Abouelleil A."/>
            <person name="Allen A.W."/>
            <person name="Alvarado L."/>
            <person name="Arachchi H.M."/>
            <person name="Berlin A.M."/>
            <person name="Chapman S.B."/>
            <person name="Gainer-Dewar J."/>
            <person name="Goldberg J."/>
            <person name="Griggs A."/>
            <person name="Gujja S."/>
            <person name="Hansen M."/>
            <person name="Howarth C."/>
            <person name="Imamovic A."/>
            <person name="Ireland A."/>
            <person name="Larimer J."/>
            <person name="McCowan C."/>
            <person name="Murphy C."/>
            <person name="Pearson M."/>
            <person name="Poon T.W."/>
            <person name="Priest M."/>
            <person name="Roberts A."/>
            <person name="Saif S."/>
            <person name="Shea T."/>
            <person name="Sisk P."/>
            <person name="Sykes S."/>
            <person name="Wortman J."/>
            <person name="Nusbaum C."/>
            <person name="Birren B."/>
        </authorList>
    </citation>
    <scope>NUCLEOTIDE SEQUENCE [LARGE SCALE GENOMIC DNA]</scope>
    <source>
        <strain evidence="7 8">CBS 617.96</strain>
    </source>
</reference>
<evidence type="ECO:0000256" key="3">
    <source>
        <dbReference type="ARBA" id="ARBA00022989"/>
    </source>
</evidence>
<name>W9YXJ4_9EURO</name>
<feature type="compositionally biased region" description="Low complexity" evidence="5">
    <location>
        <begin position="271"/>
        <end position="281"/>
    </location>
</feature>
<keyword evidence="8" id="KW-1185">Reference proteome</keyword>
<feature type="transmembrane region" description="Helical" evidence="6">
    <location>
        <begin position="516"/>
        <end position="534"/>
    </location>
</feature>
<dbReference type="Pfam" id="PF07690">
    <property type="entry name" value="MFS_1"/>
    <property type="match status" value="1"/>
</dbReference>
<dbReference type="AlphaFoldDB" id="W9YXJ4"/>
<dbReference type="PANTHER" id="PTHR23502:SF30">
    <property type="entry name" value="TRANSPORTER, PUTATIVE (AFU_ORTHOLOGUE AFUA_8G04702)-RELATED"/>
    <property type="match status" value="1"/>
</dbReference>
<dbReference type="Gene3D" id="1.20.1250.20">
    <property type="entry name" value="MFS general substrate transporter like domains"/>
    <property type="match status" value="1"/>
</dbReference>
<feature type="transmembrane region" description="Helical" evidence="6">
    <location>
        <begin position="391"/>
        <end position="414"/>
    </location>
</feature>
<feature type="region of interest" description="Disordered" evidence="5">
    <location>
        <begin position="271"/>
        <end position="306"/>
    </location>
</feature>
<comment type="caution">
    <text evidence="7">The sequence shown here is derived from an EMBL/GenBank/DDBJ whole genome shotgun (WGS) entry which is preliminary data.</text>
</comment>
<dbReference type="GO" id="GO:0005886">
    <property type="term" value="C:plasma membrane"/>
    <property type="evidence" value="ECO:0007669"/>
    <property type="project" value="TreeGrafter"/>
</dbReference>
<evidence type="ECO:0000256" key="4">
    <source>
        <dbReference type="ARBA" id="ARBA00023136"/>
    </source>
</evidence>
<feature type="transmembrane region" description="Helical" evidence="6">
    <location>
        <begin position="486"/>
        <end position="504"/>
    </location>
</feature>
<keyword evidence="3 6" id="KW-1133">Transmembrane helix</keyword>
<dbReference type="eggNOG" id="KOG0255">
    <property type="taxonomic scope" value="Eukaryota"/>
</dbReference>
<feature type="compositionally biased region" description="Polar residues" evidence="5">
    <location>
        <begin position="286"/>
        <end position="305"/>
    </location>
</feature>
<proteinExistence type="predicted"/>
<dbReference type="SUPFAM" id="SSF103473">
    <property type="entry name" value="MFS general substrate transporter"/>
    <property type="match status" value="1"/>
</dbReference>
<dbReference type="HOGENOM" id="CLU_008455_13_3_1"/>
<organism evidence="7 8">
    <name type="scientific">Capronia coronata CBS 617.96</name>
    <dbReference type="NCBI Taxonomy" id="1182541"/>
    <lineage>
        <taxon>Eukaryota</taxon>
        <taxon>Fungi</taxon>
        <taxon>Dikarya</taxon>
        <taxon>Ascomycota</taxon>
        <taxon>Pezizomycotina</taxon>
        <taxon>Eurotiomycetes</taxon>
        <taxon>Chaetothyriomycetidae</taxon>
        <taxon>Chaetothyriales</taxon>
        <taxon>Herpotrichiellaceae</taxon>
        <taxon>Capronia</taxon>
    </lineage>
</organism>
<feature type="transmembrane region" description="Helical" evidence="6">
    <location>
        <begin position="199"/>
        <end position="217"/>
    </location>
</feature>
<dbReference type="OrthoDB" id="5215911at2759"/>
<accession>W9YXJ4</accession>
<feature type="transmembrane region" description="Helical" evidence="6">
    <location>
        <begin position="460"/>
        <end position="479"/>
    </location>
</feature>
<evidence type="ECO:0000256" key="2">
    <source>
        <dbReference type="ARBA" id="ARBA00022692"/>
    </source>
</evidence>
<gene>
    <name evidence="7" type="ORF">A1O1_02774</name>
</gene>
<evidence type="ECO:0000256" key="6">
    <source>
        <dbReference type="SAM" id="Phobius"/>
    </source>
</evidence>
<dbReference type="InterPro" id="IPR011701">
    <property type="entry name" value="MFS"/>
</dbReference>
<dbReference type="PANTHER" id="PTHR23502">
    <property type="entry name" value="MAJOR FACILITATOR SUPERFAMILY"/>
    <property type="match status" value="1"/>
</dbReference>
<dbReference type="Proteomes" id="UP000019484">
    <property type="component" value="Unassembled WGS sequence"/>
</dbReference>
<evidence type="ECO:0000313" key="8">
    <source>
        <dbReference type="Proteomes" id="UP000019484"/>
    </source>
</evidence>
<evidence type="ECO:0008006" key="9">
    <source>
        <dbReference type="Google" id="ProtNLM"/>
    </source>
</evidence>
<dbReference type="RefSeq" id="XP_007721874.1">
    <property type="nucleotide sequence ID" value="XM_007723684.1"/>
</dbReference>
<evidence type="ECO:0000256" key="5">
    <source>
        <dbReference type="SAM" id="MobiDB-lite"/>
    </source>
</evidence>
<feature type="transmembrane region" description="Helical" evidence="6">
    <location>
        <begin position="223"/>
        <end position="245"/>
    </location>
</feature>
<dbReference type="EMBL" id="AMWN01000002">
    <property type="protein sequence ID" value="EXJ94380.1"/>
    <property type="molecule type" value="Genomic_DNA"/>
</dbReference>
<dbReference type="STRING" id="1182541.W9YXJ4"/>
<feature type="transmembrane region" description="Helical" evidence="6">
    <location>
        <begin position="435"/>
        <end position="454"/>
    </location>
</feature>
<protein>
    <recommendedName>
        <fullName evidence="9">Major facilitator superfamily (MFS) profile domain-containing protein</fullName>
    </recommendedName>
</protein>
<feature type="transmembrane region" description="Helical" evidence="6">
    <location>
        <begin position="349"/>
        <end position="371"/>
    </location>
</feature>
<dbReference type="GO" id="GO:0022857">
    <property type="term" value="F:transmembrane transporter activity"/>
    <property type="evidence" value="ECO:0007669"/>
    <property type="project" value="InterPro"/>
</dbReference>